<evidence type="ECO:0000256" key="5">
    <source>
        <dbReference type="ARBA" id="ARBA00022692"/>
    </source>
</evidence>
<feature type="transmembrane region" description="Helical" evidence="8">
    <location>
        <begin position="266"/>
        <end position="284"/>
    </location>
</feature>
<feature type="transmembrane region" description="Helical" evidence="8">
    <location>
        <begin position="80"/>
        <end position="100"/>
    </location>
</feature>
<feature type="domain" description="Glycosyltransferase RgtA/B/C/D-like" evidence="9">
    <location>
        <begin position="65"/>
        <end position="212"/>
    </location>
</feature>
<protein>
    <submittedName>
        <fullName evidence="10">Dolichyl-phosphate-mannose-protein mannosyltransferase</fullName>
    </submittedName>
</protein>
<keyword evidence="11" id="KW-1185">Reference proteome</keyword>
<evidence type="ECO:0000256" key="7">
    <source>
        <dbReference type="ARBA" id="ARBA00023136"/>
    </source>
</evidence>
<gene>
    <name evidence="10" type="ORF">SAMN06296065_10652</name>
</gene>
<keyword evidence="3 10" id="KW-0328">Glycosyltransferase</keyword>
<evidence type="ECO:0000313" key="11">
    <source>
        <dbReference type="Proteomes" id="UP001157910"/>
    </source>
</evidence>
<comment type="caution">
    <text evidence="10">The sequence shown here is derived from an EMBL/GenBank/DDBJ whole genome shotgun (WGS) entry which is preliminary data.</text>
</comment>
<proteinExistence type="predicted"/>
<evidence type="ECO:0000259" key="9">
    <source>
        <dbReference type="Pfam" id="PF13231"/>
    </source>
</evidence>
<keyword evidence="4" id="KW-0808">Transferase</keyword>
<dbReference type="EMBL" id="FXUI01000006">
    <property type="protein sequence ID" value="SMP71652.1"/>
    <property type="molecule type" value="Genomic_DNA"/>
</dbReference>
<dbReference type="PANTHER" id="PTHR33908:SF11">
    <property type="entry name" value="MEMBRANE PROTEIN"/>
    <property type="match status" value="1"/>
</dbReference>
<dbReference type="Pfam" id="PF13231">
    <property type="entry name" value="PMT_2"/>
    <property type="match status" value="1"/>
</dbReference>
<keyword evidence="5 8" id="KW-0812">Transmembrane</keyword>
<organism evidence="10 11">
    <name type="scientific">Novosphingobium panipatense</name>
    <dbReference type="NCBI Taxonomy" id="428991"/>
    <lineage>
        <taxon>Bacteria</taxon>
        <taxon>Pseudomonadati</taxon>
        <taxon>Pseudomonadota</taxon>
        <taxon>Alphaproteobacteria</taxon>
        <taxon>Sphingomonadales</taxon>
        <taxon>Sphingomonadaceae</taxon>
        <taxon>Novosphingobium</taxon>
    </lineage>
</organism>
<evidence type="ECO:0000256" key="3">
    <source>
        <dbReference type="ARBA" id="ARBA00022676"/>
    </source>
</evidence>
<feature type="transmembrane region" description="Helical" evidence="8">
    <location>
        <begin position="337"/>
        <end position="355"/>
    </location>
</feature>
<feature type="transmembrane region" description="Helical" evidence="8">
    <location>
        <begin position="367"/>
        <end position="385"/>
    </location>
</feature>
<dbReference type="InterPro" id="IPR038731">
    <property type="entry name" value="RgtA/B/C-like"/>
</dbReference>
<dbReference type="InterPro" id="IPR050297">
    <property type="entry name" value="LipidA_mod_glycosyltrf_83"/>
</dbReference>
<keyword evidence="2" id="KW-1003">Cell membrane</keyword>
<dbReference type="GO" id="GO:0016757">
    <property type="term" value="F:glycosyltransferase activity"/>
    <property type="evidence" value="ECO:0007669"/>
    <property type="project" value="UniProtKB-KW"/>
</dbReference>
<evidence type="ECO:0000313" key="10">
    <source>
        <dbReference type="EMBL" id="SMP71652.1"/>
    </source>
</evidence>
<dbReference type="Proteomes" id="UP001157910">
    <property type="component" value="Unassembled WGS sequence"/>
</dbReference>
<accession>A0ABY1QHF0</accession>
<evidence type="ECO:0000256" key="4">
    <source>
        <dbReference type="ARBA" id="ARBA00022679"/>
    </source>
</evidence>
<feature type="transmembrane region" description="Helical" evidence="8">
    <location>
        <begin position="208"/>
        <end position="225"/>
    </location>
</feature>
<evidence type="ECO:0000256" key="1">
    <source>
        <dbReference type="ARBA" id="ARBA00004651"/>
    </source>
</evidence>
<evidence type="ECO:0000256" key="6">
    <source>
        <dbReference type="ARBA" id="ARBA00022989"/>
    </source>
</evidence>
<comment type="subcellular location">
    <subcellularLocation>
        <location evidence="1">Cell membrane</location>
        <topology evidence="1">Multi-pass membrane protein</topology>
    </subcellularLocation>
</comment>
<reference evidence="10 11" key="1">
    <citation type="submission" date="2017-05" db="EMBL/GenBank/DDBJ databases">
        <authorList>
            <person name="Varghese N."/>
            <person name="Submissions S."/>
        </authorList>
    </citation>
    <scope>NUCLEOTIDE SEQUENCE [LARGE SCALE GENOMIC DNA]</scope>
    <source>
        <strain evidence="10 11">SM16</strain>
    </source>
</reference>
<keyword evidence="7 8" id="KW-0472">Membrane</keyword>
<feature type="transmembrane region" description="Helical" evidence="8">
    <location>
        <begin position="112"/>
        <end position="133"/>
    </location>
</feature>
<name>A0ABY1QHF0_9SPHN</name>
<feature type="transmembrane region" description="Helical" evidence="8">
    <location>
        <begin position="305"/>
        <end position="325"/>
    </location>
</feature>
<dbReference type="PANTHER" id="PTHR33908">
    <property type="entry name" value="MANNOSYLTRANSFERASE YKCB-RELATED"/>
    <property type="match status" value="1"/>
</dbReference>
<sequence>MAYALTGSPRFLRASYGGSSLDLSLSRSALLAASLLLFAANTRHGLAIQPDSTRYMGISPVPYDAPVYHWLLTGGLSLDISLSAAATAIALLTLVANVLLIHGLVLRGSGDWRVAAVGAGLATLAPQFVGLHASAMSEAPFLSFLLLSIWCALSYLQSFRRTDLVLSAVLLGVASLTRFTAPPLGAAIAAAILLDRRRALPDRLKDCLLLALVSGGIFFSWVAWSQISSGRSIGRELAFYGNMGAAEWRASLDAFLAWVLPGRFGLTLRLTLLLVVLGTALMQVRREVDHHLDRQSLPEGQAGNRAALTIILGGMFVGYLGFVLLSTTIEANLTFDGRYALPAYIFLVMLLSVQFTRLEEAPSLRTFLLAMAVVVGLSHGVRTAAHTLKTARDGGGYNADIWRNSATIAAVRKLPADAVLYANGPDVTALKTGRKTFLSPQTKQYRTDRPEPGNELPAQLARIELQARTRPVFLVFYDHLDWRFYLASEPELVRLLSLPRPARFDDGRIYQVPDGAAAQQAQP</sequence>
<evidence type="ECO:0000256" key="8">
    <source>
        <dbReference type="SAM" id="Phobius"/>
    </source>
</evidence>
<feature type="transmembrane region" description="Helical" evidence="8">
    <location>
        <begin position="168"/>
        <end position="193"/>
    </location>
</feature>
<keyword evidence="6 8" id="KW-1133">Transmembrane helix</keyword>
<evidence type="ECO:0000256" key="2">
    <source>
        <dbReference type="ARBA" id="ARBA00022475"/>
    </source>
</evidence>
<dbReference type="RefSeq" id="WP_283406282.1">
    <property type="nucleotide sequence ID" value="NZ_FXUI01000006.1"/>
</dbReference>